<keyword evidence="4" id="KW-1185">Reference proteome</keyword>
<organism evidence="3 4">
    <name type="scientific">Roseofilum casamattae BLCC-M143</name>
    <dbReference type="NCBI Taxonomy" id="3022442"/>
    <lineage>
        <taxon>Bacteria</taxon>
        <taxon>Bacillati</taxon>
        <taxon>Cyanobacteriota</taxon>
        <taxon>Cyanophyceae</taxon>
        <taxon>Desertifilales</taxon>
        <taxon>Desertifilaceae</taxon>
        <taxon>Roseofilum</taxon>
        <taxon>Roseofilum casamattae</taxon>
    </lineage>
</organism>
<evidence type="ECO:0000313" key="3">
    <source>
        <dbReference type="EMBL" id="MDJ1182591.1"/>
    </source>
</evidence>
<dbReference type="EMBL" id="JAQOSQ010000003">
    <property type="protein sequence ID" value="MDJ1182591.1"/>
    <property type="molecule type" value="Genomic_DNA"/>
</dbReference>
<dbReference type="RefSeq" id="WP_283757243.1">
    <property type="nucleotide sequence ID" value="NZ_JAQOSQ010000003.1"/>
</dbReference>
<feature type="domain" description="Thioredoxin-like fold" evidence="2">
    <location>
        <begin position="59"/>
        <end position="196"/>
    </location>
</feature>
<dbReference type="PANTHER" id="PTHR13887:SF55">
    <property type="entry name" value="SLR0313 PROTEIN"/>
    <property type="match status" value="1"/>
</dbReference>
<evidence type="ECO:0000259" key="2">
    <source>
        <dbReference type="Pfam" id="PF13462"/>
    </source>
</evidence>
<sequence>MTTISAELEQQVLEIIRKHPEVIAEVLQTYEQQQQQARQQKFLAFLDTFNDNPESIIGTSPSTGASDPKVWLIEFSDFQSPSGRDSYDTIREFMESHQDEVQLVYKYFPFTQQHPEAENAAKAAWAAHQQGEFWPYRDGLFSQQDRLGDRFYQELAEALDLDLDRFNYDQRSASSDIEQDRELGDRLGMTGTPFVVMFAPGQPQGKGEIFDGAIVPEKIEEMFQNVSG</sequence>
<gene>
    <name evidence="3" type="ORF">PMH09_05230</name>
</gene>
<dbReference type="SUPFAM" id="SSF52833">
    <property type="entry name" value="Thioredoxin-like"/>
    <property type="match status" value="1"/>
</dbReference>
<accession>A0ABT7BTT4</accession>
<comment type="similarity">
    <text evidence="1">Belongs to the thioredoxin family. DsbA subfamily.</text>
</comment>
<evidence type="ECO:0000313" key="4">
    <source>
        <dbReference type="Proteomes" id="UP001232992"/>
    </source>
</evidence>
<comment type="caution">
    <text evidence="3">The sequence shown here is derived from an EMBL/GenBank/DDBJ whole genome shotgun (WGS) entry which is preliminary data.</text>
</comment>
<dbReference type="InterPro" id="IPR012336">
    <property type="entry name" value="Thioredoxin-like_fold"/>
</dbReference>
<dbReference type="PANTHER" id="PTHR13887">
    <property type="entry name" value="GLUTATHIONE S-TRANSFERASE KAPPA"/>
    <property type="match status" value="1"/>
</dbReference>
<dbReference type="Gene3D" id="3.40.30.10">
    <property type="entry name" value="Glutaredoxin"/>
    <property type="match status" value="1"/>
</dbReference>
<evidence type="ECO:0000256" key="1">
    <source>
        <dbReference type="ARBA" id="ARBA00005791"/>
    </source>
</evidence>
<reference evidence="3 4" key="1">
    <citation type="submission" date="2023-01" db="EMBL/GenBank/DDBJ databases">
        <title>Novel diversity within Roseofilum (Cyanobacteria; Desertifilaceae) from marine benthic mats with descriptions of four novel species.</title>
        <authorList>
            <person name="Wang Y."/>
            <person name="Berthold D.E."/>
            <person name="Hu J."/>
            <person name="Lefler F.W."/>
            <person name="Laughinghouse H.D. IV."/>
        </authorList>
    </citation>
    <scope>NUCLEOTIDE SEQUENCE [LARGE SCALE GENOMIC DNA]</scope>
    <source>
        <strain evidence="3 4">BLCC-M143</strain>
    </source>
</reference>
<protein>
    <submittedName>
        <fullName evidence="3">Thioredoxin domain-containing protein</fullName>
    </submittedName>
</protein>
<dbReference type="Proteomes" id="UP001232992">
    <property type="component" value="Unassembled WGS sequence"/>
</dbReference>
<proteinExistence type="inferred from homology"/>
<dbReference type="Pfam" id="PF13462">
    <property type="entry name" value="Thioredoxin_4"/>
    <property type="match status" value="1"/>
</dbReference>
<name>A0ABT7BTT4_9CYAN</name>
<dbReference type="InterPro" id="IPR036249">
    <property type="entry name" value="Thioredoxin-like_sf"/>
</dbReference>